<protein>
    <submittedName>
        <fullName evidence="2">Uncharacterized protein</fullName>
    </submittedName>
</protein>
<sequence>MKERADRTVYCPIHGVINRDVNATFNIAIRAVRIYAGDSPGAPAGDWALPASPPRDDKEGKDLRGDGAAEIWQAPARLPPLANHRLTAPSGALYAYMEEVFKCFGRVEGAGIAQTLSAACLISAAGIARAPAFLPHVGA</sequence>
<keyword evidence="3" id="KW-1185">Reference proteome</keyword>
<dbReference type="EMBL" id="CP003316">
    <property type="protein sequence ID" value="AFA38543.1"/>
    <property type="molecule type" value="Genomic_DNA"/>
</dbReference>
<evidence type="ECO:0000313" key="2">
    <source>
        <dbReference type="EMBL" id="AFA38543.1"/>
    </source>
</evidence>
<organism evidence="2 3">
    <name type="scientific">Pyrobaculum oguniense (strain DSM 13380 / JCM 10595 / TE7)</name>
    <dbReference type="NCBI Taxonomy" id="698757"/>
    <lineage>
        <taxon>Archaea</taxon>
        <taxon>Thermoproteota</taxon>
        <taxon>Thermoprotei</taxon>
        <taxon>Thermoproteales</taxon>
        <taxon>Thermoproteaceae</taxon>
        <taxon>Pyrobaculum</taxon>
    </lineage>
</organism>
<dbReference type="Proteomes" id="UP000009062">
    <property type="component" value="Chromosome"/>
</dbReference>
<accession>H6Q779</accession>
<reference evidence="2 3" key="1">
    <citation type="journal article" date="2012" name="Stand. Genomic Sci.">
        <title>Complete genome sequence of Pyrobaculum oguniense.</title>
        <authorList>
            <person name="Bernick D.L."/>
            <person name="Karplus K."/>
            <person name="Lui L.M."/>
            <person name="Coker J.K."/>
            <person name="Murphy J.N."/>
            <person name="Chan P.P."/>
            <person name="Cozen A.E."/>
            <person name="Lowe T.M."/>
        </authorList>
    </citation>
    <scope>NUCLEOTIDE SEQUENCE [LARGE SCALE GENOMIC DNA]</scope>
    <source>
        <strain evidence="2 3">TE7</strain>
    </source>
</reference>
<proteinExistence type="predicted"/>
<feature type="compositionally biased region" description="Basic and acidic residues" evidence="1">
    <location>
        <begin position="54"/>
        <end position="63"/>
    </location>
</feature>
<dbReference type="HOGENOM" id="CLU_1954753_0_0_2"/>
<dbReference type="eggNOG" id="arCOG00679">
    <property type="taxonomic scope" value="Archaea"/>
</dbReference>
<feature type="region of interest" description="Disordered" evidence="1">
    <location>
        <begin position="38"/>
        <end position="63"/>
    </location>
</feature>
<dbReference type="KEGG" id="pog:Pogu_0516"/>
<gene>
    <name evidence="2" type="ordered locus">Pogu_0516</name>
</gene>
<evidence type="ECO:0000256" key="1">
    <source>
        <dbReference type="SAM" id="MobiDB-lite"/>
    </source>
</evidence>
<dbReference type="STRING" id="698757.Pogu_0516"/>
<dbReference type="AlphaFoldDB" id="H6Q779"/>
<name>H6Q779_PYROT</name>
<evidence type="ECO:0000313" key="3">
    <source>
        <dbReference type="Proteomes" id="UP000009062"/>
    </source>
</evidence>